<sequence>MYSNLRKTPLTLLSLAAVMLASSLPQAVAASPNANATSSAQFAEIRTIPLAAAAPVSAYNRANPYKIVAIGDSLTVGYEMGITEPSALYGYVGRVYEQALYHGAAEVQNFGVLGLKSAGLKNWLDAAVQGKTVAAEDAQSGLSKYPYAAETIAKTAALKEAASGADLIVMTIGGNDFLPIFTELQSRTVEPAELQKLLDDLLANYTQTLEASLRAIVSLNPDAKIVLSDQYLPLPKPSQFVKVVTEEQYAVLEKAVTSLHDGLEAVKSKLAGEGASLSIVDIATPFAGQQFVLTSIRDKDVHPNDAGYEVIGEQFANTIWGEFRKSAPLAADTPLHLVVGGKELTGGNKPVIKNNTTFLPMRDVANALGATLAWDGKTQTATIQAGGKKVAFTIGAKTMSVNGQQVPLATPAYLAKNGKTLSTYLPLAALSEGLGYQVVYRKTIKTAFINP</sequence>
<keyword evidence="5" id="KW-1185">Reference proteome</keyword>
<evidence type="ECO:0000313" key="5">
    <source>
        <dbReference type="Proteomes" id="UP001589747"/>
    </source>
</evidence>
<dbReference type="SUPFAM" id="SSF52266">
    <property type="entry name" value="SGNH hydrolase"/>
    <property type="match status" value="1"/>
</dbReference>
<organism evidence="4 5">
    <name type="scientific">Paenibacillus aurantiacus</name>
    <dbReference type="NCBI Taxonomy" id="1936118"/>
    <lineage>
        <taxon>Bacteria</taxon>
        <taxon>Bacillati</taxon>
        <taxon>Bacillota</taxon>
        <taxon>Bacilli</taxon>
        <taxon>Bacillales</taxon>
        <taxon>Paenibacillaceae</taxon>
        <taxon>Paenibacillus</taxon>
    </lineage>
</organism>
<feature type="chain" id="PRO_5046711976" evidence="1">
    <location>
        <begin position="30"/>
        <end position="451"/>
    </location>
</feature>
<proteinExistence type="predicted"/>
<evidence type="ECO:0000259" key="2">
    <source>
        <dbReference type="Pfam" id="PF07833"/>
    </source>
</evidence>
<dbReference type="Gene3D" id="3.40.50.1110">
    <property type="entry name" value="SGNH hydrolase"/>
    <property type="match status" value="1"/>
</dbReference>
<evidence type="ECO:0000259" key="3">
    <source>
        <dbReference type="Pfam" id="PF13472"/>
    </source>
</evidence>
<dbReference type="InterPro" id="IPR013830">
    <property type="entry name" value="SGNH_hydro"/>
</dbReference>
<name>A0ABV5L0F3_9BACL</name>
<evidence type="ECO:0000256" key="1">
    <source>
        <dbReference type="SAM" id="SignalP"/>
    </source>
</evidence>
<accession>A0ABV5L0F3</accession>
<dbReference type="InterPro" id="IPR036514">
    <property type="entry name" value="SGNH_hydro_sf"/>
</dbReference>
<dbReference type="PANTHER" id="PTHR30383:SF5">
    <property type="entry name" value="SGNH HYDROLASE-TYPE ESTERASE DOMAIN-CONTAINING PROTEIN"/>
    <property type="match status" value="1"/>
</dbReference>
<dbReference type="Proteomes" id="UP001589747">
    <property type="component" value="Unassembled WGS sequence"/>
</dbReference>
<protein>
    <submittedName>
        <fullName evidence="4">Stalk domain-containing protein</fullName>
    </submittedName>
</protein>
<dbReference type="InterPro" id="IPR036582">
    <property type="entry name" value="Mao_N_sf"/>
</dbReference>
<dbReference type="Pfam" id="PF07833">
    <property type="entry name" value="Cu_amine_oxidN1"/>
    <property type="match status" value="1"/>
</dbReference>
<gene>
    <name evidence="4" type="ORF">ACFFSY_33875</name>
</gene>
<dbReference type="PANTHER" id="PTHR30383">
    <property type="entry name" value="THIOESTERASE 1/PROTEASE 1/LYSOPHOSPHOLIPASE L1"/>
    <property type="match status" value="1"/>
</dbReference>
<dbReference type="SUPFAM" id="SSF55383">
    <property type="entry name" value="Copper amine oxidase, domain N"/>
    <property type="match status" value="1"/>
</dbReference>
<dbReference type="InterPro" id="IPR012854">
    <property type="entry name" value="Cu_amine_oxidase-like_N"/>
</dbReference>
<comment type="caution">
    <text evidence="4">The sequence shown here is derived from an EMBL/GenBank/DDBJ whole genome shotgun (WGS) entry which is preliminary data.</text>
</comment>
<keyword evidence="1" id="KW-0732">Signal</keyword>
<dbReference type="Pfam" id="PF13472">
    <property type="entry name" value="Lipase_GDSL_2"/>
    <property type="match status" value="1"/>
</dbReference>
<dbReference type="Gene3D" id="3.30.457.10">
    <property type="entry name" value="Copper amine oxidase-like, N-terminal domain"/>
    <property type="match status" value="1"/>
</dbReference>
<dbReference type="EMBL" id="JBHMDO010000055">
    <property type="protein sequence ID" value="MFB9330955.1"/>
    <property type="molecule type" value="Genomic_DNA"/>
</dbReference>
<feature type="domain" description="Copper amine oxidase-like N-terminal" evidence="2">
    <location>
        <begin position="339"/>
        <end position="447"/>
    </location>
</feature>
<dbReference type="RefSeq" id="WP_377502844.1">
    <property type="nucleotide sequence ID" value="NZ_JBHMDO010000055.1"/>
</dbReference>
<feature type="domain" description="SGNH hydrolase-type esterase" evidence="3">
    <location>
        <begin position="69"/>
        <end position="310"/>
    </location>
</feature>
<dbReference type="InterPro" id="IPR051532">
    <property type="entry name" value="Ester_Hydrolysis_Enzymes"/>
</dbReference>
<reference evidence="4 5" key="1">
    <citation type="submission" date="2024-09" db="EMBL/GenBank/DDBJ databases">
        <authorList>
            <person name="Sun Q."/>
            <person name="Mori K."/>
        </authorList>
    </citation>
    <scope>NUCLEOTIDE SEQUENCE [LARGE SCALE GENOMIC DNA]</scope>
    <source>
        <strain evidence="4 5">TISTR 2452</strain>
    </source>
</reference>
<feature type="signal peptide" evidence="1">
    <location>
        <begin position="1"/>
        <end position="29"/>
    </location>
</feature>
<evidence type="ECO:0000313" key="4">
    <source>
        <dbReference type="EMBL" id="MFB9330955.1"/>
    </source>
</evidence>